<protein>
    <submittedName>
        <fullName evidence="2">Uncharacterized protein</fullName>
    </submittedName>
</protein>
<feature type="region of interest" description="Disordered" evidence="1">
    <location>
        <begin position="1"/>
        <end position="23"/>
    </location>
</feature>
<evidence type="ECO:0000256" key="1">
    <source>
        <dbReference type="SAM" id="MobiDB-lite"/>
    </source>
</evidence>
<feature type="non-terminal residue" evidence="2">
    <location>
        <position position="23"/>
    </location>
</feature>
<dbReference type="AlphaFoldDB" id="A0A381WE28"/>
<sequence>DARVMTPATRQNRLTMKKTGTRY</sequence>
<gene>
    <name evidence="2" type="ORF">METZ01_LOCUS103152</name>
</gene>
<feature type="non-terminal residue" evidence="2">
    <location>
        <position position="1"/>
    </location>
</feature>
<proteinExistence type="predicted"/>
<evidence type="ECO:0000313" key="2">
    <source>
        <dbReference type="EMBL" id="SVA50298.1"/>
    </source>
</evidence>
<organism evidence="2">
    <name type="scientific">marine metagenome</name>
    <dbReference type="NCBI Taxonomy" id="408172"/>
    <lineage>
        <taxon>unclassified sequences</taxon>
        <taxon>metagenomes</taxon>
        <taxon>ecological metagenomes</taxon>
    </lineage>
</organism>
<dbReference type="EMBL" id="UINC01011390">
    <property type="protein sequence ID" value="SVA50298.1"/>
    <property type="molecule type" value="Genomic_DNA"/>
</dbReference>
<reference evidence="2" key="1">
    <citation type="submission" date="2018-05" db="EMBL/GenBank/DDBJ databases">
        <authorList>
            <person name="Lanie J.A."/>
            <person name="Ng W.-L."/>
            <person name="Kazmierczak K.M."/>
            <person name="Andrzejewski T.M."/>
            <person name="Davidsen T.M."/>
            <person name="Wayne K.J."/>
            <person name="Tettelin H."/>
            <person name="Glass J.I."/>
            <person name="Rusch D."/>
            <person name="Podicherti R."/>
            <person name="Tsui H.-C.T."/>
            <person name="Winkler M.E."/>
        </authorList>
    </citation>
    <scope>NUCLEOTIDE SEQUENCE</scope>
</reference>
<accession>A0A381WE28</accession>
<name>A0A381WE28_9ZZZZ</name>